<organism evidence="1 2">
    <name type="scientific">Roseateles depolymerans</name>
    <dbReference type="NCBI Taxonomy" id="76731"/>
    <lineage>
        <taxon>Bacteria</taxon>
        <taxon>Pseudomonadati</taxon>
        <taxon>Pseudomonadota</taxon>
        <taxon>Betaproteobacteria</taxon>
        <taxon>Burkholderiales</taxon>
        <taxon>Sphaerotilaceae</taxon>
        <taxon>Roseateles</taxon>
    </lineage>
</organism>
<evidence type="ECO:0000313" key="2">
    <source>
        <dbReference type="Proteomes" id="UP000060699"/>
    </source>
</evidence>
<dbReference type="Proteomes" id="UP000060699">
    <property type="component" value="Chromosome"/>
</dbReference>
<dbReference type="AlphaFoldDB" id="A0A0U3LC69"/>
<dbReference type="KEGG" id="rdp:RD2015_1171"/>
<proteinExistence type="predicted"/>
<reference evidence="1 2" key="1">
    <citation type="submission" date="2015-12" db="EMBL/GenBank/DDBJ databases">
        <title>Complete genome of Roseateles depolymerans KCTC 42856.</title>
        <authorList>
            <person name="Kim K.M."/>
        </authorList>
    </citation>
    <scope>NUCLEOTIDE SEQUENCE [LARGE SCALE GENOMIC DNA]</scope>
    <source>
        <strain evidence="1 2">KCTC 42856</strain>
    </source>
</reference>
<sequence length="109" mass="11833">MNSVEFYVRNVLSTPEGETLVVGVPNNGEALVPGAGFETRYEISRDDVMNGTPNPVLLNSVAVELVVEKIDVMRKEVKQVPRGMTAALSLSGTGLEHVKTGCFLRTKEQ</sequence>
<evidence type="ECO:0000313" key="1">
    <source>
        <dbReference type="EMBL" id="ALV05663.1"/>
    </source>
</evidence>
<accession>A0A0U3LC69</accession>
<gene>
    <name evidence="1" type="ORF">RD2015_1171</name>
</gene>
<protein>
    <submittedName>
        <fullName evidence="1">Uncharacterized protein</fullName>
    </submittedName>
</protein>
<dbReference type="EMBL" id="CP013729">
    <property type="protein sequence ID" value="ALV05663.1"/>
    <property type="molecule type" value="Genomic_DNA"/>
</dbReference>
<keyword evidence="2" id="KW-1185">Reference proteome</keyword>
<name>A0A0U3LC69_9BURK</name>
<dbReference type="OrthoDB" id="9901095at2"/>
<dbReference type="RefSeq" id="WP_058934077.1">
    <property type="nucleotide sequence ID" value="NZ_CP013729.1"/>
</dbReference>